<dbReference type="SUPFAM" id="SSF52047">
    <property type="entry name" value="RNI-like"/>
    <property type="match status" value="1"/>
</dbReference>
<reference evidence="3" key="3">
    <citation type="submission" date="2025-04" db="UniProtKB">
        <authorList>
            <consortium name="RefSeq"/>
        </authorList>
    </citation>
    <scope>IDENTIFICATION</scope>
    <source>
        <strain evidence="3">CBS 304.34</strain>
    </source>
</reference>
<reference evidence="3" key="2">
    <citation type="submission" date="2020-04" db="EMBL/GenBank/DDBJ databases">
        <authorList>
            <consortium name="NCBI Genome Project"/>
        </authorList>
    </citation>
    <scope>NUCLEOTIDE SEQUENCE</scope>
    <source>
        <strain evidence="3">CBS 304.34</strain>
    </source>
</reference>
<dbReference type="RefSeq" id="XP_033581695.1">
    <property type="nucleotide sequence ID" value="XM_033724977.1"/>
</dbReference>
<name>A0A6A6Z0W0_9PEZI</name>
<sequence>MSTRSPNQRGLEQLPRELWLEILSWLTCERDAVLEVNERDGMDFQRRIPKAMTVLKATKADLRNLCLTCRFLNFNTQPALYEFFDQVVKEPRSLPLFLRTLLRQPKLALHVRRVDAHFLVSDRARFYGRRLPREDGPLFTSALNRHRFMGDKTRKQFQDLFRVGSTMGDTLAVLLLWHTPNLRELNIEHEDGPGYAMLEELILKTLLYPVSSLPFSKLQKLKIWFSSPHEFSRASPWLLLPSLQSLDVRGTYASTCNPALQDLKNLRWRVDSIRSLNNLATFTSSVTSLVIHCDKMILDALYDILFYCKALKSFELYWSPFHPKNPTDFNLHETLKALLCRKDSLSKLRLDIGPRLEGAGRYFVRGTESKLQEREKNVPSAVSFKAFEQLTHLHVPGPALHEWLTVYRDDVLPPTLEILKLPTFEISTRDEIDDLVNELVLKGLGQCPLLKMITFGLNGEDMRGIRGTLSIRFNEGGFSVEARNASGDLVEVDDLALVVD</sequence>
<dbReference type="AlphaFoldDB" id="A0A6A6Z0W0"/>
<dbReference type="Proteomes" id="UP000504636">
    <property type="component" value="Unplaced"/>
</dbReference>
<evidence type="ECO:0008006" key="4">
    <source>
        <dbReference type="Google" id="ProtNLM"/>
    </source>
</evidence>
<dbReference type="GeneID" id="54465870"/>
<dbReference type="Gene3D" id="3.80.10.10">
    <property type="entry name" value="Ribonuclease Inhibitor"/>
    <property type="match status" value="1"/>
</dbReference>
<accession>A0A6A6Z0W0</accession>
<dbReference type="OrthoDB" id="2520703at2759"/>
<protein>
    <recommendedName>
        <fullName evidence="4">F-box domain-containing protein</fullName>
    </recommendedName>
</protein>
<evidence type="ECO:0000313" key="2">
    <source>
        <dbReference type="Proteomes" id="UP000504636"/>
    </source>
</evidence>
<reference evidence="1 3" key="1">
    <citation type="journal article" date="2020" name="Stud. Mycol.">
        <title>101 Dothideomycetes genomes: a test case for predicting lifestyles and emergence of pathogens.</title>
        <authorList>
            <person name="Haridas S."/>
            <person name="Albert R."/>
            <person name="Binder M."/>
            <person name="Bloem J."/>
            <person name="Labutti K."/>
            <person name="Salamov A."/>
            <person name="Andreopoulos B."/>
            <person name="Baker S."/>
            <person name="Barry K."/>
            <person name="Bills G."/>
            <person name="Bluhm B."/>
            <person name="Cannon C."/>
            <person name="Castanera R."/>
            <person name="Culley D."/>
            <person name="Daum C."/>
            <person name="Ezra D."/>
            <person name="Gonzalez J."/>
            <person name="Henrissat B."/>
            <person name="Kuo A."/>
            <person name="Liang C."/>
            <person name="Lipzen A."/>
            <person name="Lutzoni F."/>
            <person name="Magnuson J."/>
            <person name="Mondo S."/>
            <person name="Nolan M."/>
            <person name="Ohm R."/>
            <person name="Pangilinan J."/>
            <person name="Park H.-J."/>
            <person name="Ramirez L."/>
            <person name="Alfaro M."/>
            <person name="Sun H."/>
            <person name="Tritt A."/>
            <person name="Yoshinaga Y."/>
            <person name="Zwiers L.-H."/>
            <person name="Turgeon B."/>
            <person name="Goodwin S."/>
            <person name="Spatafora J."/>
            <person name="Crous P."/>
            <person name="Grigoriev I."/>
        </authorList>
    </citation>
    <scope>NUCLEOTIDE SEQUENCE</scope>
    <source>
        <strain evidence="1 3">CBS 304.34</strain>
    </source>
</reference>
<dbReference type="InterPro" id="IPR032675">
    <property type="entry name" value="LRR_dom_sf"/>
</dbReference>
<proteinExistence type="predicted"/>
<organism evidence="1">
    <name type="scientific">Mytilinidion resinicola</name>
    <dbReference type="NCBI Taxonomy" id="574789"/>
    <lineage>
        <taxon>Eukaryota</taxon>
        <taxon>Fungi</taxon>
        <taxon>Dikarya</taxon>
        <taxon>Ascomycota</taxon>
        <taxon>Pezizomycotina</taxon>
        <taxon>Dothideomycetes</taxon>
        <taxon>Pleosporomycetidae</taxon>
        <taxon>Mytilinidiales</taxon>
        <taxon>Mytilinidiaceae</taxon>
        <taxon>Mytilinidion</taxon>
    </lineage>
</organism>
<evidence type="ECO:0000313" key="1">
    <source>
        <dbReference type="EMBL" id="KAF2814731.1"/>
    </source>
</evidence>
<gene>
    <name evidence="1 3" type="ORF">BDZ99DRAFT_515507</name>
</gene>
<dbReference type="EMBL" id="MU003694">
    <property type="protein sequence ID" value="KAF2814731.1"/>
    <property type="molecule type" value="Genomic_DNA"/>
</dbReference>
<evidence type="ECO:0000313" key="3">
    <source>
        <dbReference type="RefSeq" id="XP_033581695.1"/>
    </source>
</evidence>
<keyword evidence="2" id="KW-1185">Reference proteome</keyword>